<evidence type="ECO:0000313" key="3">
    <source>
        <dbReference type="Proteomes" id="UP000297716"/>
    </source>
</evidence>
<keyword evidence="3" id="KW-1185">Reference proteome</keyword>
<evidence type="ECO:0000313" key="2">
    <source>
        <dbReference type="EMBL" id="TGJ88601.1"/>
    </source>
</evidence>
<gene>
    <name evidence="2" type="ORF">E0Z10_g156</name>
</gene>
<evidence type="ECO:0000256" key="1">
    <source>
        <dbReference type="SAM" id="Phobius"/>
    </source>
</evidence>
<keyword evidence="1" id="KW-0472">Membrane</keyword>
<dbReference type="Proteomes" id="UP000297716">
    <property type="component" value="Unassembled WGS sequence"/>
</dbReference>
<keyword evidence="1" id="KW-0812">Transmembrane</keyword>
<sequence>MNNTNCPDVDTAAALAREASINYQFKVLTSVLGVVVVFWLSASIFFLFHFFKPFNRSDATRQQVEDDGIELPNRDTIMREREGDDFWTGHRP</sequence>
<feature type="transmembrane region" description="Helical" evidence="1">
    <location>
        <begin position="27"/>
        <end position="51"/>
    </location>
</feature>
<name>A0A4Z0ZA45_9PEZI</name>
<comment type="caution">
    <text evidence="2">The sequence shown here is derived from an EMBL/GenBank/DDBJ whole genome shotgun (WGS) entry which is preliminary data.</text>
</comment>
<organism evidence="2 3">
    <name type="scientific">Xylaria hypoxylon</name>
    <dbReference type="NCBI Taxonomy" id="37992"/>
    <lineage>
        <taxon>Eukaryota</taxon>
        <taxon>Fungi</taxon>
        <taxon>Dikarya</taxon>
        <taxon>Ascomycota</taxon>
        <taxon>Pezizomycotina</taxon>
        <taxon>Sordariomycetes</taxon>
        <taxon>Xylariomycetidae</taxon>
        <taxon>Xylariales</taxon>
        <taxon>Xylariaceae</taxon>
        <taxon>Xylaria</taxon>
    </lineage>
</organism>
<dbReference type="AlphaFoldDB" id="A0A4Z0ZA45"/>
<reference evidence="2 3" key="1">
    <citation type="submission" date="2019-03" db="EMBL/GenBank/DDBJ databases">
        <title>Draft genome sequence of Xylaria hypoxylon DSM 108379, a ubiquitous saprotrophic-parasitic fungi on hardwood.</title>
        <authorList>
            <person name="Buettner E."/>
            <person name="Leonhardt S."/>
            <person name="Gebauer A.M."/>
            <person name="Liers C."/>
            <person name="Hofrichter M."/>
            <person name="Kellner H."/>
        </authorList>
    </citation>
    <scope>NUCLEOTIDE SEQUENCE [LARGE SCALE GENOMIC DNA]</scope>
    <source>
        <strain evidence="2 3">DSM 108379</strain>
    </source>
</reference>
<protein>
    <submittedName>
        <fullName evidence="2">Uncharacterized protein</fullName>
    </submittedName>
</protein>
<keyword evidence="1" id="KW-1133">Transmembrane helix</keyword>
<proteinExistence type="predicted"/>
<accession>A0A4Z0ZA45</accession>
<dbReference type="EMBL" id="SKBN01000002">
    <property type="protein sequence ID" value="TGJ88601.1"/>
    <property type="molecule type" value="Genomic_DNA"/>
</dbReference>